<reference evidence="3" key="2">
    <citation type="submission" date="2013-10" db="EMBL/GenBank/DDBJ databases">
        <authorList>
            <person name="Aslett M."/>
        </authorList>
    </citation>
    <scope>NUCLEOTIDE SEQUENCE [LARGE SCALE GENOMIC DNA]</scope>
    <source>
        <strain evidence="3">Houghton</strain>
    </source>
</reference>
<dbReference type="InterPro" id="IPR031777">
    <property type="entry name" value="Sortilin_C"/>
</dbReference>
<dbReference type="Pfam" id="PF15901">
    <property type="entry name" value="Sortilin_C"/>
    <property type="match status" value="1"/>
</dbReference>
<feature type="domain" description="Sortilin C-terminal" evidence="2">
    <location>
        <begin position="2"/>
        <end position="82"/>
    </location>
</feature>
<dbReference type="PANTHER" id="PTHR12106">
    <property type="entry name" value="SORTILIN RELATED"/>
    <property type="match status" value="1"/>
</dbReference>
<dbReference type="GeneID" id="25382935"/>
<dbReference type="RefSeq" id="XP_013356432.1">
    <property type="nucleotide sequence ID" value="XM_013500978.1"/>
</dbReference>
<dbReference type="VEuPathDB" id="ToxoDB:EMH_0086040"/>
<reference evidence="3" key="1">
    <citation type="submission" date="2013-10" db="EMBL/GenBank/DDBJ databases">
        <title>Genomic analysis of the causative agents of coccidiosis in chickens.</title>
        <authorList>
            <person name="Reid A.J."/>
            <person name="Blake D."/>
            <person name="Billington K."/>
            <person name="Browne H."/>
            <person name="Dunn M."/>
            <person name="Hung S."/>
            <person name="Kawahara F."/>
            <person name="Miranda-Saavedra D."/>
            <person name="Mourier T."/>
            <person name="Nagra H."/>
            <person name="Otto T.D."/>
            <person name="Rawlings N."/>
            <person name="Sanchez A."/>
            <person name="Sanders M."/>
            <person name="Subramaniam C."/>
            <person name="Tay Y."/>
            <person name="Dear P."/>
            <person name="Doerig C."/>
            <person name="Gruber A."/>
            <person name="Parkinson J."/>
            <person name="Shirley M."/>
            <person name="Wan K.L."/>
            <person name="Berriman M."/>
            <person name="Tomley F."/>
            <person name="Pain A."/>
        </authorList>
    </citation>
    <scope>NUCLEOTIDE SEQUENCE [LARGE SCALE GENOMIC DNA]</scope>
    <source>
        <strain evidence="3">Houghton</strain>
    </source>
</reference>
<sequence length="140" mass="14778">MQDYECEYGFERAVGSVHCLPTDVAAAAASTAAGLNQLADAEDAAAAAACTSSAFFYTAAYRKVPGDVCEGGWVPEKVAVPCPAHSPASRHLQTFHMQLLGMPLRPLGAMKAAAGIQERAGTAEKKWRGGYAEQRSMNRS</sequence>
<dbReference type="Gene3D" id="3.30.60.270">
    <property type="match status" value="1"/>
</dbReference>
<keyword evidence="4" id="KW-1185">Reference proteome</keyword>
<dbReference type="AlphaFoldDB" id="U6K7F3"/>
<dbReference type="PANTHER" id="PTHR12106:SF27">
    <property type="entry name" value="SORTILIN-RELATED RECEPTOR"/>
    <property type="match status" value="1"/>
</dbReference>
<feature type="region of interest" description="Disordered" evidence="1">
    <location>
        <begin position="121"/>
        <end position="140"/>
    </location>
</feature>
<evidence type="ECO:0000313" key="3">
    <source>
        <dbReference type="EMBL" id="CDJ33869.1"/>
    </source>
</evidence>
<dbReference type="GO" id="GO:0006892">
    <property type="term" value="P:post-Golgi vesicle-mediated transport"/>
    <property type="evidence" value="ECO:0007669"/>
    <property type="project" value="TreeGrafter"/>
</dbReference>
<dbReference type="GO" id="GO:0005794">
    <property type="term" value="C:Golgi apparatus"/>
    <property type="evidence" value="ECO:0007669"/>
    <property type="project" value="TreeGrafter"/>
</dbReference>
<dbReference type="EMBL" id="HG685756">
    <property type="protein sequence ID" value="CDJ33869.1"/>
    <property type="molecule type" value="Genomic_DNA"/>
</dbReference>
<evidence type="ECO:0000313" key="4">
    <source>
        <dbReference type="Proteomes" id="UP000030744"/>
    </source>
</evidence>
<accession>U6K7F3</accession>
<protein>
    <recommendedName>
        <fullName evidence="2">Sortilin C-terminal domain-containing protein</fullName>
    </recommendedName>
</protein>
<evidence type="ECO:0000259" key="2">
    <source>
        <dbReference type="Pfam" id="PF15901"/>
    </source>
</evidence>
<gene>
    <name evidence="3" type="ORF">EMH_0086040</name>
</gene>
<name>U6K7F3_9EIME</name>
<dbReference type="InterPro" id="IPR050310">
    <property type="entry name" value="VPS10-sortilin"/>
</dbReference>
<dbReference type="GO" id="GO:0016020">
    <property type="term" value="C:membrane"/>
    <property type="evidence" value="ECO:0007669"/>
    <property type="project" value="TreeGrafter"/>
</dbReference>
<dbReference type="Proteomes" id="UP000030744">
    <property type="component" value="Unassembled WGS sequence"/>
</dbReference>
<organism evidence="3 4">
    <name type="scientific">Eimeria mitis</name>
    <dbReference type="NCBI Taxonomy" id="44415"/>
    <lineage>
        <taxon>Eukaryota</taxon>
        <taxon>Sar</taxon>
        <taxon>Alveolata</taxon>
        <taxon>Apicomplexa</taxon>
        <taxon>Conoidasida</taxon>
        <taxon>Coccidia</taxon>
        <taxon>Eucoccidiorida</taxon>
        <taxon>Eimeriorina</taxon>
        <taxon>Eimeriidae</taxon>
        <taxon>Eimeria</taxon>
    </lineage>
</organism>
<dbReference type="OrthoDB" id="439377at2759"/>
<proteinExistence type="predicted"/>
<evidence type="ECO:0000256" key="1">
    <source>
        <dbReference type="SAM" id="MobiDB-lite"/>
    </source>
</evidence>